<accession>A0AB33Z451</accession>
<reference evidence="2 3" key="1">
    <citation type="journal article" date="2013" name="Genome Announc.">
        <title>Genome Sequence of the Pyrene- and Fluoranthene-Degrading Bacterium Cycloclasticus sp. Strain PY97M.</title>
        <authorList>
            <person name="Cui Z."/>
            <person name="Xu G."/>
            <person name="Li Q."/>
            <person name="Gao W."/>
            <person name="Zheng L."/>
        </authorList>
    </citation>
    <scope>NUCLEOTIDE SEQUENCE [LARGE SCALE GENOMIC DNA]</scope>
    <source>
        <strain evidence="2 3">PY97M</strain>
    </source>
</reference>
<dbReference type="InterPro" id="IPR036653">
    <property type="entry name" value="CinA-like_C"/>
</dbReference>
<dbReference type="EMBL" id="ASHL01000001">
    <property type="protein sequence ID" value="EPD13951.1"/>
    <property type="molecule type" value="Genomic_DNA"/>
</dbReference>
<name>A0AB33Z451_9GAMM</name>
<comment type="caution">
    <text evidence="2">The sequence shown here is derived from an EMBL/GenBank/DDBJ whole genome shotgun (WGS) entry which is preliminary data.</text>
</comment>
<keyword evidence="3" id="KW-1185">Reference proteome</keyword>
<dbReference type="Gene3D" id="3.90.950.20">
    <property type="entry name" value="CinA-like"/>
    <property type="match status" value="1"/>
</dbReference>
<evidence type="ECO:0000313" key="3">
    <source>
        <dbReference type="Proteomes" id="UP000015462"/>
    </source>
</evidence>
<protein>
    <recommendedName>
        <fullName evidence="1">CinA C-terminal domain-containing protein</fullName>
    </recommendedName>
</protein>
<dbReference type="AlphaFoldDB" id="A0AB33Z451"/>
<dbReference type="Proteomes" id="UP000015462">
    <property type="component" value="Unassembled WGS sequence"/>
</dbReference>
<feature type="domain" description="CinA C-terminal" evidence="1">
    <location>
        <begin position="12"/>
        <end position="162"/>
    </location>
</feature>
<gene>
    <name evidence="2" type="ORF">L196_00590</name>
</gene>
<dbReference type="RefSeq" id="WP_016389530.1">
    <property type="nucleotide sequence ID" value="NZ_FQZJ01000002.1"/>
</dbReference>
<dbReference type="Pfam" id="PF02464">
    <property type="entry name" value="CinA"/>
    <property type="match status" value="1"/>
</dbReference>
<dbReference type="NCBIfam" id="TIGR00199">
    <property type="entry name" value="PncC_domain"/>
    <property type="match status" value="1"/>
</dbReference>
<organism evidence="2 3">
    <name type="scientific">Cycloclasticus pugetii</name>
    <dbReference type="NCBI Taxonomy" id="34068"/>
    <lineage>
        <taxon>Bacteria</taxon>
        <taxon>Pseudomonadati</taxon>
        <taxon>Pseudomonadota</taxon>
        <taxon>Gammaproteobacteria</taxon>
        <taxon>Thiotrichales</taxon>
        <taxon>Piscirickettsiaceae</taxon>
        <taxon>Cycloclasticus</taxon>
    </lineage>
</organism>
<proteinExistence type="predicted"/>
<sequence>MTDSILNEAGLLAEKLAGLLIEKNKTLAVAESCTGGWLSKILTDLAGSSEWFLGGVVSYSNDSKQRLIHVNKKNLDQYGAVSQEVAEQMAEGVIEAFNSSISVSITGVAGPSGGTLEKPVGLVWFGLKASPYETYSIKKNFEGTRDQVRQQALLTALTLLVDHLSQ</sequence>
<dbReference type="SUPFAM" id="SSF142433">
    <property type="entry name" value="CinA-like"/>
    <property type="match status" value="1"/>
</dbReference>
<dbReference type="InterPro" id="IPR008136">
    <property type="entry name" value="CinA_C"/>
</dbReference>
<evidence type="ECO:0000313" key="2">
    <source>
        <dbReference type="EMBL" id="EPD13951.1"/>
    </source>
</evidence>
<evidence type="ECO:0000259" key="1">
    <source>
        <dbReference type="Pfam" id="PF02464"/>
    </source>
</evidence>